<evidence type="ECO:0000256" key="7">
    <source>
        <dbReference type="RuleBase" id="RU363032"/>
    </source>
</evidence>
<dbReference type="Proteomes" id="UP000320776">
    <property type="component" value="Chromosome"/>
</dbReference>
<keyword evidence="5 7" id="KW-1133">Transmembrane helix</keyword>
<proteinExistence type="inferred from homology"/>
<feature type="transmembrane region" description="Helical" evidence="7">
    <location>
        <begin position="72"/>
        <end position="93"/>
    </location>
</feature>
<evidence type="ECO:0000256" key="2">
    <source>
        <dbReference type="ARBA" id="ARBA00022448"/>
    </source>
</evidence>
<feature type="transmembrane region" description="Helical" evidence="7">
    <location>
        <begin position="168"/>
        <end position="185"/>
    </location>
</feature>
<keyword evidence="3" id="KW-1003">Cell membrane</keyword>
<evidence type="ECO:0000256" key="6">
    <source>
        <dbReference type="ARBA" id="ARBA00023136"/>
    </source>
</evidence>
<dbReference type="AlphaFoldDB" id="A0A517DUL6"/>
<dbReference type="GO" id="GO:0005886">
    <property type="term" value="C:plasma membrane"/>
    <property type="evidence" value="ECO:0007669"/>
    <property type="project" value="UniProtKB-SubCell"/>
</dbReference>
<evidence type="ECO:0000313" key="9">
    <source>
        <dbReference type="EMBL" id="QDR81044.1"/>
    </source>
</evidence>
<keyword evidence="2 7" id="KW-0813">Transport</keyword>
<dbReference type="KEGG" id="sted:SPTER_23990"/>
<dbReference type="Pfam" id="PF00528">
    <property type="entry name" value="BPD_transp_1"/>
    <property type="match status" value="1"/>
</dbReference>
<keyword evidence="6 7" id="KW-0472">Membrane</keyword>
<dbReference type="Gene3D" id="1.10.3720.10">
    <property type="entry name" value="MetI-like"/>
    <property type="match status" value="1"/>
</dbReference>
<dbReference type="RefSeq" id="WP_144350585.1">
    <property type="nucleotide sequence ID" value="NZ_CP036259.1"/>
</dbReference>
<protein>
    <submittedName>
        <fullName evidence="9">Aliphatic sulfonates transport permease protein SsuC</fullName>
    </submittedName>
</protein>
<dbReference type="InterPro" id="IPR000515">
    <property type="entry name" value="MetI-like"/>
</dbReference>
<dbReference type="CDD" id="cd06261">
    <property type="entry name" value="TM_PBP2"/>
    <property type="match status" value="1"/>
</dbReference>
<dbReference type="GO" id="GO:0055085">
    <property type="term" value="P:transmembrane transport"/>
    <property type="evidence" value="ECO:0007669"/>
    <property type="project" value="InterPro"/>
</dbReference>
<comment type="similarity">
    <text evidence="7">Belongs to the binding-protein-dependent transport system permease family.</text>
</comment>
<accession>A0A517DUL6</accession>
<sequence>MKKIIKTVHNKLFGVYLYLLVLILWEIAPRLGWASDVFLPPLSRVIRTAIDLGLPNVLIYISISLKRVFTGFFLATLLALPLGFILAGALPWLARFLRPLTIFLSSIPPFILFPIFVIIVGVGEGGIQLVIFWSSFWPILFTTIVGIQNVDTLLIRAGRALNANKLEIFFKIVLPGAMPTIISGVRTGLTMSFFMLIGAESMGADSGLGWMIHNAESMGFVERIYLGAILVAGVGFVLNYALETLESIVLYWQEQEFPQEMKRAAA</sequence>
<feature type="domain" description="ABC transmembrane type-1" evidence="8">
    <location>
        <begin position="61"/>
        <end position="242"/>
    </location>
</feature>
<reference evidence="9 10" key="1">
    <citation type="submission" date="2019-02" db="EMBL/GenBank/DDBJ databases">
        <title>Closed genome of Sporomusa termitida DSM 4440.</title>
        <authorList>
            <person name="Poehlein A."/>
            <person name="Daniel R."/>
        </authorList>
    </citation>
    <scope>NUCLEOTIDE SEQUENCE [LARGE SCALE GENOMIC DNA]</scope>
    <source>
        <strain evidence="9 10">DSM 4440</strain>
    </source>
</reference>
<keyword evidence="4 7" id="KW-0812">Transmembrane</keyword>
<organism evidence="9 10">
    <name type="scientific">Sporomusa termitida</name>
    <dbReference type="NCBI Taxonomy" id="2377"/>
    <lineage>
        <taxon>Bacteria</taxon>
        <taxon>Bacillati</taxon>
        <taxon>Bacillota</taxon>
        <taxon>Negativicutes</taxon>
        <taxon>Selenomonadales</taxon>
        <taxon>Sporomusaceae</taxon>
        <taxon>Sporomusa</taxon>
    </lineage>
</organism>
<feature type="transmembrane region" description="Helical" evidence="7">
    <location>
        <begin position="224"/>
        <end position="242"/>
    </location>
</feature>
<comment type="subcellular location">
    <subcellularLocation>
        <location evidence="1 7">Cell membrane</location>
        <topology evidence="1 7">Multi-pass membrane protein</topology>
    </subcellularLocation>
</comment>
<evidence type="ECO:0000256" key="3">
    <source>
        <dbReference type="ARBA" id="ARBA00022475"/>
    </source>
</evidence>
<evidence type="ECO:0000259" key="8">
    <source>
        <dbReference type="PROSITE" id="PS50928"/>
    </source>
</evidence>
<dbReference type="OrthoDB" id="9804353at2"/>
<keyword evidence="10" id="KW-1185">Reference proteome</keyword>
<evidence type="ECO:0000313" key="10">
    <source>
        <dbReference type="Proteomes" id="UP000320776"/>
    </source>
</evidence>
<evidence type="ECO:0000256" key="1">
    <source>
        <dbReference type="ARBA" id="ARBA00004651"/>
    </source>
</evidence>
<dbReference type="PANTHER" id="PTHR30151:SF16">
    <property type="entry name" value="ABC TRANSPORTER PERMEASE PROTEIN"/>
    <property type="match status" value="1"/>
</dbReference>
<evidence type="ECO:0000256" key="5">
    <source>
        <dbReference type="ARBA" id="ARBA00022989"/>
    </source>
</evidence>
<evidence type="ECO:0000256" key="4">
    <source>
        <dbReference type="ARBA" id="ARBA00022692"/>
    </source>
</evidence>
<dbReference type="PROSITE" id="PS50928">
    <property type="entry name" value="ABC_TM1"/>
    <property type="match status" value="1"/>
</dbReference>
<dbReference type="SUPFAM" id="SSF161098">
    <property type="entry name" value="MetI-like"/>
    <property type="match status" value="1"/>
</dbReference>
<gene>
    <name evidence="9" type="primary">ssuC_8</name>
    <name evidence="9" type="ORF">SPTER_23990</name>
</gene>
<dbReference type="PANTHER" id="PTHR30151">
    <property type="entry name" value="ALKANE SULFONATE ABC TRANSPORTER-RELATED, MEMBRANE SUBUNIT"/>
    <property type="match status" value="1"/>
</dbReference>
<dbReference type="InterPro" id="IPR035906">
    <property type="entry name" value="MetI-like_sf"/>
</dbReference>
<feature type="transmembrane region" description="Helical" evidence="7">
    <location>
        <begin position="12"/>
        <end position="33"/>
    </location>
</feature>
<feature type="transmembrane region" description="Helical" evidence="7">
    <location>
        <begin position="127"/>
        <end position="147"/>
    </location>
</feature>
<feature type="transmembrane region" description="Helical" evidence="7">
    <location>
        <begin position="100"/>
        <end position="121"/>
    </location>
</feature>
<dbReference type="EMBL" id="CP036259">
    <property type="protein sequence ID" value="QDR81044.1"/>
    <property type="molecule type" value="Genomic_DNA"/>
</dbReference>
<name>A0A517DUL6_9FIRM</name>